<evidence type="ECO:0000256" key="1">
    <source>
        <dbReference type="SAM" id="MobiDB-lite"/>
    </source>
</evidence>
<dbReference type="Proteomes" id="UP001168821">
    <property type="component" value="Unassembled WGS sequence"/>
</dbReference>
<proteinExistence type="predicted"/>
<dbReference type="PANTHER" id="PTHR13060:SF0">
    <property type="entry name" value="PROTEIN ECDYSONELESS HOMOLOG"/>
    <property type="match status" value="1"/>
</dbReference>
<feature type="region of interest" description="Disordered" evidence="1">
    <location>
        <begin position="459"/>
        <end position="500"/>
    </location>
</feature>
<protein>
    <submittedName>
        <fullName evidence="2">Uncharacterized protein</fullName>
    </submittedName>
</protein>
<dbReference type="InterPro" id="IPR010770">
    <property type="entry name" value="Ecd"/>
</dbReference>
<gene>
    <name evidence="2" type="ORF">Zmor_008080</name>
</gene>
<feature type="compositionally biased region" description="Basic and acidic residues" evidence="1">
    <location>
        <begin position="459"/>
        <end position="472"/>
    </location>
</feature>
<accession>A0AA38IZI7</accession>
<comment type="caution">
    <text evidence="2">The sequence shown here is derived from an EMBL/GenBank/DDBJ whole genome shotgun (WGS) entry which is preliminary data.</text>
</comment>
<dbReference type="AlphaFoldDB" id="A0AA38IZI7"/>
<reference evidence="2" key="1">
    <citation type="journal article" date="2023" name="G3 (Bethesda)">
        <title>Whole genome assemblies of Zophobas morio and Tenebrio molitor.</title>
        <authorList>
            <person name="Kaur S."/>
            <person name="Stinson S.A."/>
            <person name="diCenzo G.C."/>
        </authorList>
    </citation>
    <scope>NUCLEOTIDE SEQUENCE</scope>
    <source>
        <strain evidence="2">QUZm001</strain>
    </source>
</reference>
<name>A0AA38IZI7_9CUCU</name>
<dbReference type="PANTHER" id="PTHR13060">
    <property type="entry name" value="SGT1 PROTEIN HSGT1 SUPPRESSOR OF GCR2"/>
    <property type="match status" value="1"/>
</dbReference>
<evidence type="ECO:0000313" key="2">
    <source>
        <dbReference type="EMBL" id="KAJ3663859.1"/>
    </source>
</evidence>
<sequence length="635" mass="72217">MASKANVLESVREDDFVEYFLFPVIDSRDDKEQEIVLNRFLCQAEKIVEKYTKEHLWHKDEFKLSVRTWVSNSLIHGDENTEFLPPHLHGVTHFGDNIEDEWFIVFLLRELTKEIDGLIARIYDADGEFLLIEAAEYLPPWADPTTCEKRVYFFQGNLHIIPLTDPAHPSLSLSSALSLILNNPTETLASCDIQNSIINKLQDYPGKIASNLHHATAYLPVGIAAILTHKPALIAPAVQVFCNRDSVDAKTIRAMKYFPPENRVNVRVTFTKCLYAMLTHSKYVPDRRTGWNLPRNDSPQFKSHDLGVKIACGFEILAAEAKPSEDVEEDRGWGRYVGRLREKNYFRGLLEGSREYNDLVNKAKEYYVKHRDSMRSTPLVGQEVLELSRGLEYRAEELRKREESLPPDDDDSWLNITPEELDKMLEEKYGQKKFVTINNNSTAATLTEKLSHFLNHVSDLDGVEHPDPDDSPTRPPRGVKKRNKVSFAQGTKPDPNAPNNRISFDPNAFSCAVQNILNFVIPEDDSWDLDSGSDMSDYADETVDEASYEGVKNKMKQYMEEMDKELAQTTIGESFEKKNGDGFEDIENFKPVDIDMNALKNILESYRAQMGEAGPSSNMLGPMGVHLEARGKEGE</sequence>
<dbReference type="EMBL" id="JALNTZ010000002">
    <property type="protein sequence ID" value="KAJ3663859.1"/>
    <property type="molecule type" value="Genomic_DNA"/>
</dbReference>
<dbReference type="GO" id="GO:0005634">
    <property type="term" value="C:nucleus"/>
    <property type="evidence" value="ECO:0007669"/>
    <property type="project" value="TreeGrafter"/>
</dbReference>
<evidence type="ECO:0000313" key="3">
    <source>
        <dbReference type="Proteomes" id="UP001168821"/>
    </source>
</evidence>
<dbReference type="Pfam" id="PF07093">
    <property type="entry name" value="SGT1"/>
    <property type="match status" value="1"/>
</dbReference>
<keyword evidence="3" id="KW-1185">Reference proteome</keyword>
<organism evidence="2 3">
    <name type="scientific">Zophobas morio</name>
    <dbReference type="NCBI Taxonomy" id="2755281"/>
    <lineage>
        <taxon>Eukaryota</taxon>
        <taxon>Metazoa</taxon>
        <taxon>Ecdysozoa</taxon>
        <taxon>Arthropoda</taxon>
        <taxon>Hexapoda</taxon>
        <taxon>Insecta</taxon>
        <taxon>Pterygota</taxon>
        <taxon>Neoptera</taxon>
        <taxon>Endopterygota</taxon>
        <taxon>Coleoptera</taxon>
        <taxon>Polyphaga</taxon>
        <taxon>Cucujiformia</taxon>
        <taxon>Tenebrionidae</taxon>
        <taxon>Zophobas</taxon>
    </lineage>
</organism>